<feature type="transmembrane region" description="Helical" evidence="1">
    <location>
        <begin position="31"/>
        <end position="47"/>
    </location>
</feature>
<protein>
    <submittedName>
        <fullName evidence="2">Uncharacterized protein</fullName>
    </submittedName>
</protein>
<keyword evidence="1" id="KW-0472">Membrane</keyword>
<organism evidence="2">
    <name type="scientific">hydrothermal vent metagenome</name>
    <dbReference type="NCBI Taxonomy" id="652676"/>
    <lineage>
        <taxon>unclassified sequences</taxon>
        <taxon>metagenomes</taxon>
        <taxon>ecological metagenomes</taxon>
    </lineage>
</organism>
<evidence type="ECO:0000256" key="1">
    <source>
        <dbReference type="SAM" id="Phobius"/>
    </source>
</evidence>
<accession>A0A3B1DWL6</accession>
<keyword evidence="1" id="KW-0812">Transmembrane</keyword>
<keyword evidence="1" id="KW-1133">Transmembrane helix</keyword>
<feature type="transmembrane region" description="Helical" evidence="1">
    <location>
        <begin position="67"/>
        <end position="87"/>
    </location>
</feature>
<reference evidence="2" key="1">
    <citation type="submission" date="2018-06" db="EMBL/GenBank/DDBJ databases">
        <authorList>
            <person name="Zhirakovskaya E."/>
        </authorList>
    </citation>
    <scope>NUCLEOTIDE SEQUENCE</scope>
</reference>
<dbReference type="AlphaFoldDB" id="A0A3B1DWL6"/>
<sequence>MTFVAFATRPSACSESNLSKIYTFKKKVMKWYLPIFILPVHCSPLSLQTLSKKLSKKIGTIMKRMFLVLGLALLLPSLTGCACLYELEQWKHQILGCLHHGMGCGGGCSPCQQGGYAPVNHTAVPQFQGGCSSCGYGSYQHGTSYHVPSYGISTYGFRGRPVWHGASNGCSSCGAVGAPGYPSSRYPSPVILPPQ</sequence>
<evidence type="ECO:0000313" key="2">
    <source>
        <dbReference type="EMBL" id="VAX41413.1"/>
    </source>
</evidence>
<dbReference type="EMBL" id="UOGL01000539">
    <property type="protein sequence ID" value="VAX41413.1"/>
    <property type="molecule type" value="Genomic_DNA"/>
</dbReference>
<name>A0A3B1DWL6_9ZZZZ</name>
<gene>
    <name evidence="2" type="ORF">MNBD_PLANCTO02-1197</name>
</gene>
<proteinExistence type="predicted"/>